<accession>A0A087UVR3</accession>
<feature type="non-terminal residue" evidence="2">
    <location>
        <position position="90"/>
    </location>
</feature>
<proteinExistence type="predicted"/>
<feature type="transmembrane region" description="Helical" evidence="1">
    <location>
        <begin position="59"/>
        <end position="81"/>
    </location>
</feature>
<organism evidence="2 3">
    <name type="scientific">Stegodyphus mimosarum</name>
    <name type="common">African social velvet spider</name>
    <dbReference type="NCBI Taxonomy" id="407821"/>
    <lineage>
        <taxon>Eukaryota</taxon>
        <taxon>Metazoa</taxon>
        <taxon>Ecdysozoa</taxon>
        <taxon>Arthropoda</taxon>
        <taxon>Chelicerata</taxon>
        <taxon>Arachnida</taxon>
        <taxon>Araneae</taxon>
        <taxon>Araneomorphae</taxon>
        <taxon>Entelegynae</taxon>
        <taxon>Eresoidea</taxon>
        <taxon>Eresidae</taxon>
        <taxon>Stegodyphus</taxon>
    </lineage>
</organism>
<evidence type="ECO:0000313" key="3">
    <source>
        <dbReference type="Proteomes" id="UP000054359"/>
    </source>
</evidence>
<reference evidence="2 3" key="1">
    <citation type="submission" date="2013-11" db="EMBL/GenBank/DDBJ databases">
        <title>Genome sequencing of Stegodyphus mimosarum.</title>
        <authorList>
            <person name="Bechsgaard J."/>
        </authorList>
    </citation>
    <scope>NUCLEOTIDE SEQUENCE [LARGE SCALE GENOMIC DNA]</scope>
</reference>
<keyword evidence="1" id="KW-1133">Transmembrane helix</keyword>
<sequence>MIVKQICITKCFKCSVFSNNVKYVENATEMRAQLCSVLDNDVRCAVMEHFFFGRRNVRIWNSHCAQCIVIATVIVIVGHHVRRSVSSSPL</sequence>
<evidence type="ECO:0000313" key="2">
    <source>
        <dbReference type="EMBL" id="KFM81452.1"/>
    </source>
</evidence>
<dbReference type="EMBL" id="KK121865">
    <property type="protein sequence ID" value="KFM81452.1"/>
    <property type="molecule type" value="Genomic_DNA"/>
</dbReference>
<dbReference type="AlphaFoldDB" id="A0A087UVR3"/>
<protein>
    <submittedName>
        <fullName evidence="2">Uncharacterized protein</fullName>
    </submittedName>
</protein>
<name>A0A087UVR3_STEMI</name>
<keyword evidence="3" id="KW-1185">Reference proteome</keyword>
<dbReference type="Proteomes" id="UP000054359">
    <property type="component" value="Unassembled WGS sequence"/>
</dbReference>
<gene>
    <name evidence="2" type="ORF">X975_25058</name>
</gene>
<keyword evidence="1" id="KW-0812">Transmembrane</keyword>
<evidence type="ECO:0000256" key="1">
    <source>
        <dbReference type="SAM" id="Phobius"/>
    </source>
</evidence>
<keyword evidence="1" id="KW-0472">Membrane</keyword>